<keyword evidence="2" id="KW-0732">Signal</keyword>
<feature type="chain" id="PRO_5012676790" evidence="2">
    <location>
        <begin position="18"/>
        <end position="195"/>
    </location>
</feature>
<sequence>MQFAFAYFLLAATAVLGAENQPATTSVDIAAMQGQISQLIGMLPPVPTDFKPAGDPAKILSSVGAPPPSLVRVIMTSVPSNVFADVINPASRKALASDFKAGKTPDWYNNLPTEVKEYVSGLAAKMTSEGVSMKTDGPLATGISGGGGGSAKAGVGSQPGSGGSSSSSALAPRNTGAVAGSLAVVMGVFAAAIAL</sequence>
<comment type="caution">
    <text evidence="3">The sequence shown here is derived from an EMBL/GenBank/DDBJ whole genome shotgun (WGS) entry which is preliminary data.</text>
</comment>
<feature type="signal peptide" evidence="2">
    <location>
        <begin position="1"/>
        <end position="17"/>
    </location>
</feature>
<evidence type="ECO:0000313" key="3">
    <source>
        <dbReference type="EMBL" id="PGH18098.1"/>
    </source>
</evidence>
<protein>
    <submittedName>
        <fullName evidence="3">Uncharacterized protein</fullName>
    </submittedName>
</protein>
<accession>A0A2B7YB00</accession>
<evidence type="ECO:0000256" key="2">
    <source>
        <dbReference type="SAM" id="SignalP"/>
    </source>
</evidence>
<dbReference type="AlphaFoldDB" id="A0A2B7YB00"/>
<dbReference type="EMBL" id="PDNB01000006">
    <property type="protein sequence ID" value="PGH18098.1"/>
    <property type="molecule type" value="Genomic_DNA"/>
</dbReference>
<keyword evidence="4" id="KW-1185">Reference proteome</keyword>
<reference evidence="3 4" key="1">
    <citation type="submission" date="2017-10" db="EMBL/GenBank/DDBJ databases">
        <title>Comparative genomics in systemic dimorphic fungi from Ajellomycetaceae.</title>
        <authorList>
            <person name="Munoz J.F."/>
            <person name="Mcewen J.G."/>
            <person name="Clay O.K."/>
            <person name="Cuomo C.A."/>
        </authorList>
    </citation>
    <scope>NUCLEOTIDE SEQUENCE [LARGE SCALE GENOMIC DNA]</scope>
    <source>
        <strain evidence="3 4">UAMH5409</strain>
    </source>
</reference>
<organism evidence="3 4">
    <name type="scientific">Helicocarpus griseus UAMH5409</name>
    <dbReference type="NCBI Taxonomy" id="1447875"/>
    <lineage>
        <taxon>Eukaryota</taxon>
        <taxon>Fungi</taxon>
        <taxon>Dikarya</taxon>
        <taxon>Ascomycota</taxon>
        <taxon>Pezizomycotina</taxon>
        <taxon>Eurotiomycetes</taxon>
        <taxon>Eurotiomycetidae</taxon>
        <taxon>Onygenales</taxon>
        <taxon>Ajellomycetaceae</taxon>
        <taxon>Helicocarpus</taxon>
    </lineage>
</organism>
<proteinExistence type="predicted"/>
<dbReference type="Proteomes" id="UP000223968">
    <property type="component" value="Unassembled WGS sequence"/>
</dbReference>
<evidence type="ECO:0000256" key="1">
    <source>
        <dbReference type="SAM" id="MobiDB-lite"/>
    </source>
</evidence>
<dbReference type="OrthoDB" id="5419608at2759"/>
<evidence type="ECO:0000313" key="4">
    <source>
        <dbReference type="Proteomes" id="UP000223968"/>
    </source>
</evidence>
<feature type="compositionally biased region" description="Gly residues" evidence="1">
    <location>
        <begin position="143"/>
        <end position="163"/>
    </location>
</feature>
<feature type="region of interest" description="Disordered" evidence="1">
    <location>
        <begin position="133"/>
        <end position="171"/>
    </location>
</feature>
<gene>
    <name evidence="3" type="ORF">AJ79_00726</name>
</gene>
<name>A0A2B7YB00_9EURO</name>